<proteinExistence type="predicted"/>
<organism evidence="4 5">
    <name type="scientific">Bacteroides faecalis</name>
    <dbReference type="NCBI Taxonomy" id="2447885"/>
    <lineage>
        <taxon>Bacteria</taxon>
        <taxon>Pseudomonadati</taxon>
        <taxon>Bacteroidota</taxon>
        <taxon>Bacteroidia</taxon>
        <taxon>Bacteroidales</taxon>
        <taxon>Bacteroidaceae</taxon>
        <taxon>Bacteroides</taxon>
    </lineage>
</organism>
<dbReference type="Proteomes" id="UP000288079">
    <property type="component" value="Unassembled WGS sequence"/>
</dbReference>
<evidence type="ECO:0000259" key="2">
    <source>
        <dbReference type="Pfam" id="PF16391"/>
    </source>
</evidence>
<dbReference type="InterPro" id="IPR032164">
    <property type="entry name" value="DUF5000"/>
</dbReference>
<feature type="domain" description="DUF5126" evidence="3">
    <location>
        <begin position="124"/>
        <end position="226"/>
    </location>
</feature>
<gene>
    <name evidence="4" type="ORF">KGMB02408_33840</name>
</gene>
<name>A0A401LY30_9BACE</name>
<evidence type="ECO:0000259" key="1">
    <source>
        <dbReference type="Pfam" id="PF16323"/>
    </source>
</evidence>
<dbReference type="InterPro" id="IPR033431">
    <property type="entry name" value="DUF5126"/>
</dbReference>
<dbReference type="PROSITE" id="PS51257">
    <property type="entry name" value="PROKAR_LIPOPROTEIN"/>
    <property type="match status" value="1"/>
</dbReference>
<dbReference type="Gene3D" id="2.60.120.260">
    <property type="entry name" value="Galactose-binding domain-like"/>
    <property type="match status" value="1"/>
</dbReference>
<dbReference type="InterPro" id="IPR032527">
    <property type="entry name" value="DUF4959"/>
</dbReference>
<evidence type="ECO:0000259" key="3">
    <source>
        <dbReference type="Pfam" id="PF17166"/>
    </source>
</evidence>
<evidence type="ECO:0000313" key="5">
    <source>
        <dbReference type="Proteomes" id="UP000288079"/>
    </source>
</evidence>
<dbReference type="Pfam" id="PF16391">
    <property type="entry name" value="DUF5000"/>
    <property type="match status" value="1"/>
</dbReference>
<dbReference type="EMBL" id="BHWB01000011">
    <property type="protein sequence ID" value="GCB36439.1"/>
    <property type="molecule type" value="Genomic_DNA"/>
</dbReference>
<sequence>MKKSIYILSFAFLLLLLGCKESVRIDLVDESKPAPVALDEVMVKSILGGAVLKYQIPNDKNLLCIKAVYEISPGHVYETKSSVYVDSLVLKGFASSETTQVKVYSVGKNGKESKPLIVEVTPGTPVVEDVANTLFVRSAIGGVKLSYANLSGEDLIYDLIQEDIESNRWEVVKRFYSGLKTGEFTQRGMESKPTNIGVLISDRWGNISDTIKQTITPVFEEEVPKPWSHKEMVGDSWKEGVPGLTIDKMWDGRWDVDALFLWASSKSTKFPQSFTIDLKCEVEITRIVEHQRPVYAYLDTSVKEFELFGTTLDNPNPDTNSDDWIKLGRFSSFQPSGLTGSPTKEDFQYGNVEGENFEFLDENGDPKPTPPVRYLRWRTYETWDGQTEMGEVIIAELEVYGKILKK</sequence>
<comment type="caution">
    <text evidence="4">The sequence shown here is derived from an EMBL/GenBank/DDBJ whole genome shotgun (WGS) entry which is preliminary data.</text>
</comment>
<evidence type="ECO:0008006" key="6">
    <source>
        <dbReference type="Google" id="ProtNLM"/>
    </source>
</evidence>
<accession>A0A401LY30</accession>
<keyword evidence="5" id="KW-1185">Reference proteome</keyword>
<dbReference type="OrthoDB" id="626236at2"/>
<dbReference type="Pfam" id="PF17166">
    <property type="entry name" value="DUF5126"/>
    <property type="match status" value="1"/>
</dbReference>
<protein>
    <recommendedName>
        <fullName evidence="6">DUF4959 domain-containing protein</fullName>
    </recommendedName>
</protein>
<feature type="domain" description="DUF5000" evidence="2">
    <location>
        <begin position="250"/>
        <end position="401"/>
    </location>
</feature>
<dbReference type="AlphaFoldDB" id="A0A401LY30"/>
<reference evidence="4 5" key="1">
    <citation type="submission" date="2018-10" db="EMBL/GenBank/DDBJ databases">
        <title>Draft Genome Sequence of Bacteroides sp. KCTC 15687.</title>
        <authorList>
            <person name="Yu S.Y."/>
            <person name="Kim J.S."/>
            <person name="Oh B.S."/>
            <person name="Park S.H."/>
            <person name="Kang S.W."/>
            <person name="Park J.E."/>
            <person name="Choi S.H."/>
            <person name="Han K.I."/>
            <person name="Lee K.C."/>
            <person name="Eom M.K."/>
            <person name="Suh M.K."/>
            <person name="Lee D.H."/>
            <person name="Yoon H."/>
            <person name="Kim B."/>
            <person name="Yang S.J."/>
            <person name="Lee J.S."/>
            <person name="Lee J.H."/>
        </authorList>
    </citation>
    <scope>NUCLEOTIDE SEQUENCE [LARGE SCALE GENOMIC DNA]</scope>
    <source>
        <strain evidence="4 5">KCTC 15687</strain>
    </source>
</reference>
<dbReference type="RefSeq" id="WP_125042104.1">
    <property type="nucleotide sequence ID" value="NZ_BHWB01000011.1"/>
</dbReference>
<dbReference type="Pfam" id="PF16323">
    <property type="entry name" value="DUF4959"/>
    <property type="match status" value="1"/>
</dbReference>
<evidence type="ECO:0000313" key="4">
    <source>
        <dbReference type="EMBL" id="GCB36439.1"/>
    </source>
</evidence>
<feature type="domain" description="DUF4959" evidence="1">
    <location>
        <begin position="18"/>
        <end position="122"/>
    </location>
</feature>